<evidence type="ECO:0000256" key="1">
    <source>
        <dbReference type="ARBA" id="ARBA00005964"/>
    </source>
</evidence>
<feature type="compositionally biased region" description="Basic and acidic residues" evidence="4">
    <location>
        <begin position="104"/>
        <end position="117"/>
    </location>
</feature>
<dbReference type="AlphaFoldDB" id="A0A0D7ATV2"/>
<dbReference type="PANTHER" id="PTHR11559">
    <property type="entry name" value="CARBOXYLESTERASE"/>
    <property type="match status" value="1"/>
</dbReference>
<reference evidence="6 7" key="1">
    <citation type="journal article" date="2015" name="Fungal Genet. Biol.">
        <title>Evolution of novel wood decay mechanisms in Agaricales revealed by the genome sequences of Fistulina hepatica and Cylindrobasidium torrendii.</title>
        <authorList>
            <person name="Floudas D."/>
            <person name="Held B.W."/>
            <person name="Riley R."/>
            <person name="Nagy L.G."/>
            <person name="Koehler G."/>
            <person name="Ransdell A.S."/>
            <person name="Younus H."/>
            <person name="Chow J."/>
            <person name="Chiniquy J."/>
            <person name="Lipzen A."/>
            <person name="Tritt A."/>
            <person name="Sun H."/>
            <person name="Haridas S."/>
            <person name="LaButti K."/>
            <person name="Ohm R.A."/>
            <person name="Kues U."/>
            <person name="Blanchette R.A."/>
            <person name="Grigoriev I.V."/>
            <person name="Minto R.E."/>
            <person name="Hibbett D.S."/>
        </authorList>
    </citation>
    <scope>NUCLEOTIDE SEQUENCE [LARGE SCALE GENOMIC DNA]</scope>
    <source>
        <strain evidence="6 7">FP15055 ss-10</strain>
    </source>
</reference>
<dbReference type="InterPro" id="IPR050309">
    <property type="entry name" value="Type-B_Carboxylest/Lipase"/>
</dbReference>
<keyword evidence="3" id="KW-0732">Signal</keyword>
<dbReference type="SUPFAM" id="SSF53474">
    <property type="entry name" value="alpha/beta-Hydrolases"/>
    <property type="match status" value="1"/>
</dbReference>
<evidence type="ECO:0000256" key="4">
    <source>
        <dbReference type="SAM" id="MobiDB-lite"/>
    </source>
</evidence>
<dbReference type="Pfam" id="PF00135">
    <property type="entry name" value="COesterase"/>
    <property type="match status" value="1"/>
</dbReference>
<evidence type="ECO:0000256" key="3">
    <source>
        <dbReference type="RuleBase" id="RU361235"/>
    </source>
</evidence>
<dbReference type="InterPro" id="IPR002018">
    <property type="entry name" value="CarbesteraseB"/>
</dbReference>
<dbReference type="ESTHER" id="9homo-a0a0d7atv2">
    <property type="family name" value="Fungal_carboxylesterase_lipase"/>
</dbReference>
<name>A0A0D7ATV2_9AGAR</name>
<organism evidence="6 7">
    <name type="scientific">Cylindrobasidium torrendii FP15055 ss-10</name>
    <dbReference type="NCBI Taxonomy" id="1314674"/>
    <lineage>
        <taxon>Eukaryota</taxon>
        <taxon>Fungi</taxon>
        <taxon>Dikarya</taxon>
        <taxon>Basidiomycota</taxon>
        <taxon>Agaricomycotina</taxon>
        <taxon>Agaricomycetes</taxon>
        <taxon>Agaricomycetidae</taxon>
        <taxon>Agaricales</taxon>
        <taxon>Marasmiineae</taxon>
        <taxon>Physalacriaceae</taxon>
        <taxon>Cylindrobasidium</taxon>
    </lineage>
</organism>
<dbReference type="STRING" id="1314674.A0A0D7ATV2"/>
<dbReference type="Proteomes" id="UP000054007">
    <property type="component" value="Unassembled WGS sequence"/>
</dbReference>
<sequence length="547" mass="58656">MLPLKNALLFFVLSLAVAALSQADTAPVVELGYATYAGSYVGDTTHFVGMRYAAPPIDALRWRAPQALSTTADTVENATAIPARCPQGSSGASATNPFLSNTSLHERTGGEHDKRQDLESSEDCLYLSIYSPGHIDPSVGTNLSLPVIFWIHGGGYQMGSGVDSGYDLIPVSSGEVVVVVIQYRLGLFGFLAGDAVKQGGELNAGLLDQQFALQWTQEHISKFGGDPTQVTIWGESAGAGSVLQQVITNGGQTNPPLFKRAMTSSTFLPSQYAWNEPFPEYWYTQVVNGAGCTDAQDALECLRAADTTVLQNLDATLCRSAFVGTFVFVPVVDDALITQSPISAFLNGDVNGEGILAVTNADEGSIFIDKSLTISSNVESYLHQLFPRLSSASIDQALQIYAPVADDSTEGNLTQVIAIHAESIFVCPSYYVLRAFGSEAPGYKAEFALPPATHASDVAYYFPSTVTPTYKNENFSATFAGSFVSFALTGDPKEGSLSAWSRFEGENVEMQFNSTEAGEPAYDVIHTDEARLERCAFWNGVREETGQ</sequence>
<dbReference type="InterPro" id="IPR029058">
    <property type="entry name" value="AB_hydrolase_fold"/>
</dbReference>
<protein>
    <recommendedName>
        <fullName evidence="3">Carboxylic ester hydrolase</fullName>
        <ecNumber evidence="3">3.1.1.-</ecNumber>
    </recommendedName>
</protein>
<dbReference type="PROSITE" id="PS00122">
    <property type="entry name" value="CARBOXYLESTERASE_B_1"/>
    <property type="match status" value="1"/>
</dbReference>
<feature type="chain" id="PRO_5005115286" description="Carboxylic ester hydrolase" evidence="3">
    <location>
        <begin position="24"/>
        <end position="547"/>
    </location>
</feature>
<dbReference type="Gene3D" id="3.40.50.1820">
    <property type="entry name" value="alpha/beta hydrolase"/>
    <property type="match status" value="1"/>
</dbReference>
<dbReference type="InterPro" id="IPR019826">
    <property type="entry name" value="Carboxylesterase_B_AS"/>
</dbReference>
<comment type="similarity">
    <text evidence="1 3">Belongs to the type-B carboxylesterase/lipase family.</text>
</comment>
<dbReference type="EC" id="3.1.1.-" evidence="3"/>
<feature type="compositionally biased region" description="Polar residues" evidence="4">
    <location>
        <begin position="87"/>
        <end position="103"/>
    </location>
</feature>
<keyword evidence="2 3" id="KW-0378">Hydrolase</keyword>
<dbReference type="InterPro" id="IPR019819">
    <property type="entry name" value="Carboxylesterase_B_CS"/>
</dbReference>
<gene>
    <name evidence="6" type="ORF">CYLTODRAFT_495258</name>
</gene>
<dbReference type="EMBL" id="KN880944">
    <property type="protein sequence ID" value="KIY61440.1"/>
    <property type="molecule type" value="Genomic_DNA"/>
</dbReference>
<feature type="domain" description="Carboxylesterase type B" evidence="5">
    <location>
        <begin position="27"/>
        <end position="514"/>
    </location>
</feature>
<dbReference type="PROSITE" id="PS00941">
    <property type="entry name" value="CARBOXYLESTERASE_B_2"/>
    <property type="match status" value="1"/>
</dbReference>
<feature type="signal peptide" evidence="3">
    <location>
        <begin position="1"/>
        <end position="23"/>
    </location>
</feature>
<dbReference type="OrthoDB" id="408631at2759"/>
<feature type="region of interest" description="Disordered" evidence="4">
    <location>
        <begin position="86"/>
        <end position="117"/>
    </location>
</feature>
<evidence type="ECO:0000259" key="5">
    <source>
        <dbReference type="Pfam" id="PF00135"/>
    </source>
</evidence>
<accession>A0A0D7ATV2</accession>
<evidence type="ECO:0000256" key="2">
    <source>
        <dbReference type="ARBA" id="ARBA00022801"/>
    </source>
</evidence>
<evidence type="ECO:0000313" key="7">
    <source>
        <dbReference type="Proteomes" id="UP000054007"/>
    </source>
</evidence>
<keyword evidence="7" id="KW-1185">Reference proteome</keyword>
<evidence type="ECO:0000313" key="6">
    <source>
        <dbReference type="EMBL" id="KIY61440.1"/>
    </source>
</evidence>
<dbReference type="GO" id="GO:0016787">
    <property type="term" value="F:hydrolase activity"/>
    <property type="evidence" value="ECO:0007669"/>
    <property type="project" value="UniProtKB-KW"/>
</dbReference>
<proteinExistence type="inferred from homology"/>